<evidence type="ECO:0000313" key="16">
    <source>
        <dbReference type="Proteomes" id="UP000318571"/>
    </source>
</evidence>
<keyword evidence="9 13" id="KW-0413">Isomerase</keyword>
<evidence type="ECO:0000256" key="12">
    <source>
        <dbReference type="RuleBase" id="RU004208"/>
    </source>
</evidence>
<comment type="catalytic activity">
    <reaction evidence="1 13">
        <text>Catalyzes the rearrangement of -S-S- bonds in proteins.</text>
        <dbReference type="EC" id="5.3.4.1"/>
    </reaction>
</comment>
<reference evidence="15 16" key="1">
    <citation type="journal article" date="2018" name="Nat. Ecol. Evol.">
        <title>Genomic signatures of mitonuclear coevolution across populations of Tigriopus californicus.</title>
        <authorList>
            <person name="Barreto F.S."/>
            <person name="Watson E.T."/>
            <person name="Lima T.G."/>
            <person name="Willett C.S."/>
            <person name="Edmands S."/>
            <person name="Li W."/>
            <person name="Burton R.S."/>
        </authorList>
    </citation>
    <scope>NUCLEOTIDE SEQUENCE [LARGE SCALE GENOMIC DNA]</scope>
    <source>
        <strain evidence="15 16">San Diego</strain>
    </source>
</reference>
<sequence length="545" mass="60687">MAEIEIGSVRSGHGLDTVWTRSGHDCLGRRTMRWGTGIEAVCRVILTANPALFLLGRTVMPSAWTIVWTCLVWSAVLSGGVAQSVIELGDASFDTEMETFDTALVMFYAPWCGHCKRLKPEFDKAAEYLGQNDPPVHLVKVDCTEDGKEVCGRFEVKGYPTLKIFRGGEMSQDYNGPRELKGIVKYMQAQVGPASKHLKSQAEVDQFVARPEVVVVASLAEDSDDMATFLKTAESLREEVLFGHCTDDKLCGFKGIQLRRPAHLQTKLEASQLTFDGAVKKDQIKKWIKDNYHGLVGHRTLDNGKDFPKPLVVVYYDVDYVKNVKGTNYWRNRVMKVAKAHTGLNFAVSNKDDFMQEMNEFGLTGVGQTAPDATITTADGKKYVMSDTFSVDTFASFIQAYEAGSLEAYIKSEDLPDNEGKPVKVAVARNFDELVTKSEKDVLVEFYAPWCGHCKKLTPIYDELGTKMEGENVEIVKMDATANDVPSGFDVRGFPTLFWLPKSTKKAVAYQGGRELDDFVKFIAENASSELNQYDRKGKPKKAEL</sequence>
<dbReference type="Proteomes" id="UP000318571">
    <property type="component" value="Chromosome 7"/>
</dbReference>
<evidence type="ECO:0000256" key="13">
    <source>
        <dbReference type="RuleBase" id="RU361130"/>
    </source>
</evidence>
<dbReference type="InterPro" id="IPR017937">
    <property type="entry name" value="Thioredoxin_CS"/>
</dbReference>
<dbReference type="SUPFAM" id="SSF52833">
    <property type="entry name" value="Thioredoxin-like"/>
    <property type="match status" value="4"/>
</dbReference>
<feature type="disulfide bond" description="Redox-active" evidence="11">
    <location>
        <begin position="451"/>
        <end position="454"/>
    </location>
</feature>
<keyword evidence="6" id="KW-0677">Repeat</keyword>
<dbReference type="AlphaFoldDB" id="A0A553P3D3"/>
<dbReference type="PRINTS" id="PR00421">
    <property type="entry name" value="THIOREDOXIN"/>
</dbReference>
<keyword evidence="5" id="KW-0732">Signal</keyword>
<evidence type="ECO:0000256" key="9">
    <source>
        <dbReference type="ARBA" id="ARBA00023235"/>
    </source>
</evidence>
<keyword evidence="16" id="KW-1185">Reference proteome</keyword>
<evidence type="ECO:0000256" key="5">
    <source>
        <dbReference type="ARBA" id="ARBA00022729"/>
    </source>
</evidence>
<evidence type="ECO:0000256" key="8">
    <source>
        <dbReference type="ARBA" id="ARBA00023157"/>
    </source>
</evidence>
<dbReference type="CDD" id="cd02995">
    <property type="entry name" value="PDI_a_PDI_a'_C"/>
    <property type="match status" value="1"/>
</dbReference>
<dbReference type="NCBIfam" id="TIGR01130">
    <property type="entry name" value="ER_PDI_fam"/>
    <property type="match status" value="1"/>
</dbReference>
<comment type="caution">
    <text evidence="15">The sequence shown here is derived from an EMBL/GenBank/DDBJ whole genome shotgun (WGS) entry which is preliminary data.</text>
</comment>
<evidence type="ECO:0000256" key="3">
    <source>
        <dbReference type="ARBA" id="ARBA00006347"/>
    </source>
</evidence>
<dbReference type="OMA" id="HRTQDSV"/>
<dbReference type="InterPro" id="IPR005792">
    <property type="entry name" value="Prot_disulphide_isomerase"/>
</dbReference>
<comment type="subcellular location">
    <subcellularLocation>
        <location evidence="2">Endoplasmic reticulum lumen</location>
    </subcellularLocation>
</comment>
<dbReference type="PANTHER" id="PTHR18929">
    <property type="entry name" value="PROTEIN DISULFIDE ISOMERASE"/>
    <property type="match status" value="1"/>
</dbReference>
<dbReference type="STRING" id="6832.A0A553P3D3"/>
<keyword evidence="7" id="KW-0256">Endoplasmic reticulum</keyword>
<dbReference type="GO" id="GO:0006457">
    <property type="term" value="P:protein folding"/>
    <property type="evidence" value="ECO:0007669"/>
    <property type="project" value="TreeGrafter"/>
</dbReference>
<dbReference type="InterPro" id="IPR005788">
    <property type="entry name" value="PDI_thioredoxin-like_dom"/>
</dbReference>
<evidence type="ECO:0000313" key="15">
    <source>
        <dbReference type="EMBL" id="TRY72208.1"/>
    </source>
</evidence>
<keyword evidence="8 11" id="KW-1015">Disulfide bond</keyword>
<name>A0A553P3D3_TIGCA</name>
<dbReference type="EC" id="5.3.4.1" evidence="4 13"/>
<dbReference type="InterPro" id="IPR036249">
    <property type="entry name" value="Thioredoxin-like_sf"/>
</dbReference>
<evidence type="ECO:0000256" key="1">
    <source>
        <dbReference type="ARBA" id="ARBA00001182"/>
    </source>
</evidence>
<evidence type="ECO:0000256" key="2">
    <source>
        <dbReference type="ARBA" id="ARBA00004319"/>
    </source>
</evidence>
<proteinExistence type="inferred from homology"/>
<protein>
    <recommendedName>
        <fullName evidence="4 13">Protein disulfide-isomerase</fullName>
        <ecNumber evidence="4 13">5.3.4.1</ecNumber>
    </recommendedName>
</protein>
<feature type="domain" description="Thioredoxin" evidence="14">
    <location>
        <begin position="364"/>
        <end position="528"/>
    </location>
</feature>
<dbReference type="CDD" id="cd02961">
    <property type="entry name" value="PDI_a_family"/>
    <property type="match status" value="1"/>
</dbReference>
<evidence type="ECO:0000256" key="6">
    <source>
        <dbReference type="ARBA" id="ARBA00022737"/>
    </source>
</evidence>
<dbReference type="PANTHER" id="PTHR18929:SF132">
    <property type="entry name" value="PROTEIN DISULFIDE-ISOMERASE A3"/>
    <property type="match status" value="1"/>
</dbReference>
<dbReference type="FunFam" id="3.40.30.10:FF:000077">
    <property type="entry name" value="Protein disulfide-isomerase"/>
    <property type="match status" value="1"/>
</dbReference>
<dbReference type="NCBIfam" id="TIGR01126">
    <property type="entry name" value="pdi_dom"/>
    <property type="match status" value="1"/>
</dbReference>
<dbReference type="GO" id="GO:0005788">
    <property type="term" value="C:endoplasmic reticulum lumen"/>
    <property type="evidence" value="ECO:0007669"/>
    <property type="project" value="UniProtKB-SubCell"/>
</dbReference>
<evidence type="ECO:0000259" key="14">
    <source>
        <dbReference type="PROSITE" id="PS51352"/>
    </source>
</evidence>
<evidence type="ECO:0000256" key="7">
    <source>
        <dbReference type="ARBA" id="ARBA00022824"/>
    </source>
</evidence>
<feature type="disulfide bond" description="Redox-active" evidence="11">
    <location>
        <begin position="112"/>
        <end position="115"/>
    </location>
</feature>
<dbReference type="Pfam" id="PF00085">
    <property type="entry name" value="Thioredoxin"/>
    <property type="match status" value="2"/>
</dbReference>
<feature type="domain" description="Thioredoxin" evidence="14">
    <location>
        <begin position="77"/>
        <end position="192"/>
    </location>
</feature>
<evidence type="ECO:0000256" key="11">
    <source>
        <dbReference type="PIRSR" id="PIRSR605792-51"/>
    </source>
</evidence>
<evidence type="ECO:0000256" key="4">
    <source>
        <dbReference type="ARBA" id="ARBA00012723"/>
    </source>
</evidence>
<organism evidence="15 16">
    <name type="scientific">Tigriopus californicus</name>
    <name type="common">Marine copepod</name>
    <dbReference type="NCBI Taxonomy" id="6832"/>
    <lineage>
        <taxon>Eukaryota</taxon>
        <taxon>Metazoa</taxon>
        <taxon>Ecdysozoa</taxon>
        <taxon>Arthropoda</taxon>
        <taxon>Crustacea</taxon>
        <taxon>Multicrustacea</taxon>
        <taxon>Hexanauplia</taxon>
        <taxon>Copepoda</taxon>
        <taxon>Harpacticoida</taxon>
        <taxon>Harpacticidae</taxon>
        <taxon>Tigriopus</taxon>
    </lineage>
</organism>
<dbReference type="FunFam" id="3.40.30.10:FF:000303">
    <property type="entry name" value="Protein disulfide-isomerase"/>
    <property type="match status" value="1"/>
</dbReference>
<evidence type="ECO:0000256" key="10">
    <source>
        <dbReference type="ARBA" id="ARBA00023284"/>
    </source>
</evidence>
<dbReference type="FunFam" id="3.40.30.10:FF:000045">
    <property type="entry name" value="Disulfide-isomerase A3"/>
    <property type="match status" value="1"/>
</dbReference>
<accession>A0A553P3D3</accession>
<dbReference type="GO" id="GO:0034976">
    <property type="term" value="P:response to endoplasmic reticulum stress"/>
    <property type="evidence" value="ECO:0007669"/>
    <property type="project" value="TreeGrafter"/>
</dbReference>
<dbReference type="EMBL" id="VCGU01000008">
    <property type="protein sequence ID" value="TRY72208.1"/>
    <property type="molecule type" value="Genomic_DNA"/>
</dbReference>
<dbReference type="Pfam" id="PF13848">
    <property type="entry name" value="Thioredoxin_6"/>
    <property type="match status" value="1"/>
</dbReference>
<gene>
    <name evidence="15" type="ORF">TCAL_01087</name>
</gene>
<comment type="similarity">
    <text evidence="3 12">Belongs to the protein disulfide isomerase family.</text>
</comment>
<dbReference type="Gene3D" id="3.40.30.10">
    <property type="entry name" value="Glutaredoxin"/>
    <property type="match status" value="4"/>
</dbReference>
<keyword evidence="10 11" id="KW-0676">Redox-active center</keyword>
<dbReference type="PROSITE" id="PS51352">
    <property type="entry name" value="THIOREDOXIN_2"/>
    <property type="match status" value="2"/>
</dbReference>
<dbReference type="GO" id="GO:0003756">
    <property type="term" value="F:protein disulfide isomerase activity"/>
    <property type="evidence" value="ECO:0007669"/>
    <property type="project" value="UniProtKB-EC"/>
</dbReference>
<dbReference type="InterPro" id="IPR013766">
    <property type="entry name" value="Thioredoxin_domain"/>
</dbReference>
<dbReference type="FunFam" id="3.40.30.10:FF:000017">
    <property type="entry name" value="Protein disulfide-isomerase A4"/>
    <property type="match status" value="1"/>
</dbReference>
<dbReference type="PROSITE" id="PS00194">
    <property type="entry name" value="THIOREDOXIN_1"/>
    <property type="match status" value="2"/>
</dbReference>